<dbReference type="Proteomes" id="UP000277582">
    <property type="component" value="Unassembled WGS sequence"/>
</dbReference>
<dbReference type="EMBL" id="RCOS01000114">
    <property type="protein sequence ID" value="RSN73472.1"/>
    <property type="molecule type" value="Genomic_DNA"/>
</dbReference>
<gene>
    <name evidence="1" type="ORF">D6D85_10300</name>
</gene>
<keyword evidence="2" id="KW-1185">Reference proteome</keyword>
<evidence type="ECO:0000313" key="1">
    <source>
        <dbReference type="EMBL" id="RSN73472.1"/>
    </source>
</evidence>
<name>A0A3R9PG23_9CREN</name>
<protein>
    <submittedName>
        <fullName evidence="1">Uncharacterized protein</fullName>
    </submittedName>
</protein>
<accession>A0A3R9PG23</accession>
<evidence type="ECO:0000313" key="2">
    <source>
        <dbReference type="Proteomes" id="UP000277582"/>
    </source>
</evidence>
<dbReference type="RefSeq" id="WP_125671889.1">
    <property type="nucleotide sequence ID" value="NZ_RCOS01000114.1"/>
</dbReference>
<organism evidence="1 2">
    <name type="scientific">Candidatus Methanodesulfokora washburnensis</name>
    <dbReference type="NCBI Taxonomy" id="2478471"/>
    <lineage>
        <taxon>Archaea</taxon>
        <taxon>Thermoproteota</taxon>
        <taxon>Candidatus Korarchaeia</taxon>
        <taxon>Candidatus Korarchaeia incertae sedis</taxon>
        <taxon>Candidatus Methanodesulfokora</taxon>
    </lineage>
</organism>
<proteinExistence type="predicted"/>
<reference evidence="1 2" key="1">
    <citation type="submission" date="2018-10" db="EMBL/GenBank/DDBJ databases">
        <title>Co-occurring genomic capacity for anaerobic methane metabolism and dissimilatory sulfite reduction discovered in the Korarchaeota.</title>
        <authorList>
            <person name="Mckay L.J."/>
            <person name="Dlakic M."/>
            <person name="Fields M.W."/>
            <person name="Delmont T.O."/>
            <person name="Eren A.M."/>
            <person name="Jay Z.J."/>
            <person name="Klingelsmith K.B."/>
            <person name="Rusch D.B."/>
            <person name="Inskeep W.P."/>
        </authorList>
    </citation>
    <scope>NUCLEOTIDE SEQUENCE [LARGE SCALE GENOMIC DNA]</scope>
    <source>
        <strain evidence="1 2">MDKW</strain>
    </source>
</reference>
<comment type="caution">
    <text evidence="1">The sequence shown here is derived from an EMBL/GenBank/DDBJ whole genome shotgun (WGS) entry which is preliminary data.</text>
</comment>
<dbReference type="AlphaFoldDB" id="A0A3R9PG23"/>
<sequence>MTSEEVVYEGSLHVSVYNPSFSISLGRLKKGDLIKLDILRAADWSRMVKVRILKHARIRLPLPPKAGVGRPGIDDRFVVNGIYALVIRYY</sequence>